<name>A0A1X0CZX2_9MYCO</name>
<dbReference type="PROSITE" id="PS50056">
    <property type="entry name" value="TYR_PHOSPHATASE_2"/>
    <property type="match status" value="1"/>
</dbReference>
<evidence type="ECO:0000313" key="2">
    <source>
        <dbReference type="EMBL" id="ORA65714.1"/>
    </source>
</evidence>
<dbReference type="AlphaFoldDB" id="A0A1X0CZX2"/>
<comment type="similarity">
    <text evidence="1">Belongs to the protein-tyrosine phosphatase family.</text>
</comment>
<dbReference type="GO" id="GO:0004721">
    <property type="term" value="F:phosphoprotein phosphatase activity"/>
    <property type="evidence" value="ECO:0007669"/>
    <property type="project" value="InterPro"/>
</dbReference>
<dbReference type="InterPro" id="IPR026893">
    <property type="entry name" value="Tyr/Ser_Pase_IphP-type"/>
</dbReference>
<reference evidence="2 3" key="1">
    <citation type="submission" date="2016-12" db="EMBL/GenBank/DDBJ databases">
        <title>The new phylogeny of genus Mycobacterium.</title>
        <authorList>
            <person name="Tortoli E."/>
            <person name="Trovato A."/>
            <person name="Cirillo D.M."/>
        </authorList>
    </citation>
    <scope>NUCLEOTIDE SEQUENCE [LARGE SCALE GENOMIC DNA]</scope>
    <source>
        <strain evidence="2 3">DSM 45130</strain>
    </source>
</reference>
<proteinExistence type="inferred from homology"/>
<dbReference type="InterPro" id="IPR000387">
    <property type="entry name" value="Tyr_Pase_dom"/>
</dbReference>
<protein>
    <submittedName>
        <fullName evidence="2">Phosphotyrosine protein phosphatase</fullName>
    </submittedName>
</protein>
<comment type="caution">
    <text evidence="2">The sequence shown here is derived from an EMBL/GenBank/DDBJ whole genome shotgun (WGS) entry which is preliminary data.</text>
</comment>
<evidence type="ECO:0000256" key="1">
    <source>
        <dbReference type="ARBA" id="ARBA00009580"/>
    </source>
</evidence>
<dbReference type="PANTHER" id="PTHR31126">
    <property type="entry name" value="TYROSINE-PROTEIN PHOSPHATASE"/>
    <property type="match status" value="1"/>
</dbReference>
<gene>
    <name evidence="2" type="ORF">BST26_18445</name>
</gene>
<accession>A0A1X0CZX2</accession>
<dbReference type="Proteomes" id="UP000192801">
    <property type="component" value="Unassembled WGS sequence"/>
</dbReference>
<dbReference type="Pfam" id="PF13350">
    <property type="entry name" value="Y_phosphatase3"/>
    <property type="match status" value="1"/>
</dbReference>
<dbReference type="EMBL" id="MVHS01000059">
    <property type="protein sequence ID" value="ORA65714.1"/>
    <property type="molecule type" value="Genomic_DNA"/>
</dbReference>
<evidence type="ECO:0000313" key="3">
    <source>
        <dbReference type="Proteomes" id="UP000192801"/>
    </source>
</evidence>
<dbReference type="SUPFAM" id="SSF52799">
    <property type="entry name" value="(Phosphotyrosine protein) phosphatases II"/>
    <property type="match status" value="1"/>
</dbReference>
<organism evidence="2 3">
    <name type="scientific">Mycolicibacterium insubricum</name>
    <dbReference type="NCBI Taxonomy" id="444597"/>
    <lineage>
        <taxon>Bacteria</taxon>
        <taxon>Bacillati</taxon>
        <taxon>Actinomycetota</taxon>
        <taxon>Actinomycetes</taxon>
        <taxon>Mycobacteriales</taxon>
        <taxon>Mycobacteriaceae</taxon>
        <taxon>Mycolicibacterium</taxon>
    </lineage>
</organism>
<dbReference type="RefSeq" id="WP_110810941.1">
    <property type="nucleotide sequence ID" value="NZ_AP022618.1"/>
</dbReference>
<dbReference type="STRING" id="444597.BST26_18445"/>
<dbReference type="Gene3D" id="3.90.190.10">
    <property type="entry name" value="Protein tyrosine phosphatase superfamily"/>
    <property type="match status" value="1"/>
</dbReference>
<sequence length="268" mass="28965">MTDRLSGAWNFRDVSTSTSGAIRPGLLFRAGELTKLDDTGLDQLRTLAVTDVADLRSPPEVIKHGADLVPAGVVVHNLPFVEVVASVDGDAPHEHAFQRLMTEKPDDESLIQAARRFMLEEYARFATASGAQRAMQQTVALLSSGASVLTHCFAGKDRTGFSVAVVLEATGVERDAVMADYLASNDAVPQLREQILERIRTRFDGEIPADAREFTEARLSEDVLGVRAEYLESALGRIETDFGSAQGYLEACGVTEGDLAALRTALRA</sequence>
<keyword evidence="3" id="KW-1185">Reference proteome</keyword>
<dbReference type="InterPro" id="IPR029021">
    <property type="entry name" value="Prot-tyrosine_phosphatase-like"/>
</dbReference>
<dbReference type="PANTHER" id="PTHR31126:SF1">
    <property type="entry name" value="TYROSINE SPECIFIC PROTEIN PHOSPHATASES DOMAIN-CONTAINING PROTEIN"/>
    <property type="match status" value="1"/>
</dbReference>